<reference evidence="3 4" key="1">
    <citation type="submission" date="2024-08" db="EMBL/GenBank/DDBJ databases">
        <title>Whole-genome sequencing of halo(alkali)philic microorganisms from hypersaline lakes.</title>
        <authorList>
            <person name="Sorokin D.Y."/>
            <person name="Merkel A.Y."/>
            <person name="Messina E."/>
            <person name="Yakimov M."/>
        </authorList>
    </citation>
    <scope>NUCLEOTIDE SEQUENCE [LARGE SCALE GENOMIC DNA]</scope>
    <source>
        <strain evidence="3 4">Cl-TMA</strain>
    </source>
</reference>
<dbReference type="SUPFAM" id="SSF54373">
    <property type="entry name" value="FAD-linked reductases, C-terminal domain"/>
    <property type="match status" value="1"/>
</dbReference>
<dbReference type="PANTHER" id="PTHR13847:SF289">
    <property type="entry name" value="GLYCINE OXIDASE"/>
    <property type="match status" value="1"/>
</dbReference>
<dbReference type="Proteomes" id="UP001575181">
    <property type="component" value="Unassembled WGS sequence"/>
</dbReference>
<evidence type="ECO:0000313" key="4">
    <source>
        <dbReference type="Proteomes" id="UP001575181"/>
    </source>
</evidence>
<dbReference type="InterPro" id="IPR006076">
    <property type="entry name" value="FAD-dep_OxRdtase"/>
</dbReference>
<evidence type="ECO:0000256" key="1">
    <source>
        <dbReference type="ARBA" id="ARBA00023002"/>
    </source>
</evidence>
<dbReference type="Pfam" id="PF01266">
    <property type="entry name" value="DAO"/>
    <property type="match status" value="1"/>
</dbReference>
<dbReference type="GO" id="GO:0016491">
    <property type="term" value="F:oxidoreductase activity"/>
    <property type="evidence" value="ECO:0007669"/>
    <property type="project" value="UniProtKB-KW"/>
</dbReference>
<dbReference type="PANTHER" id="PTHR13847">
    <property type="entry name" value="SARCOSINE DEHYDROGENASE-RELATED"/>
    <property type="match status" value="1"/>
</dbReference>
<dbReference type="Gene3D" id="3.30.9.10">
    <property type="entry name" value="D-Amino Acid Oxidase, subunit A, domain 2"/>
    <property type="match status" value="1"/>
</dbReference>
<dbReference type="RefSeq" id="WP_373655803.1">
    <property type="nucleotide sequence ID" value="NZ_JBGUAW010000006.1"/>
</dbReference>
<keyword evidence="1 3" id="KW-0560">Oxidoreductase</keyword>
<accession>A0ABV4TY48</accession>
<organism evidence="3 4">
    <name type="scientific">Thiohalorhabdus methylotrophus</name>
    <dbReference type="NCBI Taxonomy" id="3242694"/>
    <lineage>
        <taxon>Bacteria</taxon>
        <taxon>Pseudomonadati</taxon>
        <taxon>Pseudomonadota</taxon>
        <taxon>Gammaproteobacteria</taxon>
        <taxon>Thiohalorhabdales</taxon>
        <taxon>Thiohalorhabdaceae</taxon>
        <taxon>Thiohalorhabdus</taxon>
    </lineage>
</organism>
<dbReference type="Gene3D" id="3.50.50.60">
    <property type="entry name" value="FAD/NAD(P)-binding domain"/>
    <property type="match status" value="1"/>
</dbReference>
<dbReference type="SUPFAM" id="SSF51971">
    <property type="entry name" value="Nucleotide-binding domain"/>
    <property type="match status" value="1"/>
</dbReference>
<dbReference type="EMBL" id="JBGUAW010000006">
    <property type="protein sequence ID" value="MFA9461015.1"/>
    <property type="molecule type" value="Genomic_DNA"/>
</dbReference>
<dbReference type="InterPro" id="IPR036188">
    <property type="entry name" value="FAD/NAD-bd_sf"/>
</dbReference>
<feature type="domain" description="FAD dependent oxidoreductase" evidence="2">
    <location>
        <begin position="7"/>
        <end position="329"/>
    </location>
</feature>
<proteinExistence type="predicted"/>
<evidence type="ECO:0000313" key="3">
    <source>
        <dbReference type="EMBL" id="MFA9461015.1"/>
    </source>
</evidence>
<dbReference type="EC" id="1.-.-.-" evidence="3"/>
<sequence>MSGNAHDILVVGGGLAGTLVALSLLERGQRVALVDEYRAASASRVAAGLLTPIGGRRLTRVGPLERMLPTARRIYRKVERQRGRAFFREVDTLRLCRNEEEAGHYRRRRADPDYRPYLDTPIHGTEDRPEAYFIRGGGILDTEAFLEAAGAVIASRGVRQEARLEPGDVRVDREGVEWEGLRADRVVFCEGYRVRENPWFHWLPLTPVKGEMVGGHLQGEVPDQPVNRKVTLVPCGGEAFLLGSTFDRHHPDELPTEAGRRELLAHLPALLGGMPEATVTRHRAGIRPAPTDHRPMAGCHPEEPRVAVLNGLGARGALIGPYYAERLAAHLVAGEELPEEADIARFRERA</sequence>
<protein>
    <submittedName>
        <fullName evidence="3">NAD(P)/FAD-dependent oxidoreductase</fullName>
        <ecNumber evidence="3">1.-.-.-</ecNumber>
    </submittedName>
</protein>
<evidence type="ECO:0000259" key="2">
    <source>
        <dbReference type="Pfam" id="PF01266"/>
    </source>
</evidence>
<comment type="caution">
    <text evidence="3">The sequence shown here is derived from an EMBL/GenBank/DDBJ whole genome shotgun (WGS) entry which is preliminary data.</text>
</comment>
<gene>
    <name evidence="3" type="ORF">ACERLL_09290</name>
</gene>
<keyword evidence="4" id="KW-1185">Reference proteome</keyword>
<name>A0ABV4TY48_9GAMM</name>